<name>A0A916WPA9_9SPHN</name>
<feature type="domain" description="Peptidoglycan binding" evidence="2">
    <location>
        <begin position="90"/>
        <end position="175"/>
    </location>
</feature>
<organism evidence="3 4">
    <name type="scientific">Sphingomonas metalli</name>
    <dbReference type="NCBI Taxonomy" id="1779358"/>
    <lineage>
        <taxon>Bacteria</taxon>
        <taxon>Pseudomonadati</taxon>
        <taxon>Pseudomonadota</taxon>
        <taxon>Alphaproteobacteria</taxon>
        <taxon>Sphingomonadales</taxon>
        <taxon>Sphingomonadaceae</taxon>
        <taxon>Sphingomonas</taxon>
    </lineage>
</organism>
<dbReference type="Proteomes" id="UP000623067">
    <property type="component" value="Unassembled WGS sequence"/>
</dbReference>
<dbReference type="InterPro" id="IPR023346">
    <property type="entry name" value="Lysozyme-like_dom_sf"/>
</dbReference>
<comment type="caution">
    <text evidence="3">The sequence shown here is derived from an EMBL/GenBank/DDBJ whole genome shotgun (WGS) entry which is preliminary data.</text>
</comment>
<evidence type="ECO:0000313" key="4">
    <source>
        <dbReference type="Proteomes" id="UP000623067"/>
    </source>
</evidence>
<sequence>MIGDLIVREGDYVDHPADRGGPTRWGITQAKAREHGYRGRMQDLPQATAREIYWQQFVLAPGINRIAARSVAIAAEALDTGVNMGAPIGVMFLQTALNALNRQGRDWPDLAKVDGNFGPLSDAALATCIRVRAHDDWEAVLLAAMNGQQLARYLDIMDRRPNQEAFGWGWIRNRVALAA</sequence>
<dbReference type="InterPro" id="IPR008565">
    <property type="entry name" value="TtsA-like_GH18_dom"/>
</dbReference>
<evidence type="ECO:0000259" key="1">
    <source>
        <dbReference type="Pfam" id="PF05838"/>
    </source>
</evidence>
<dbReference type="EMBL" id="BMIH01000001">
    <property type="protein sequence ID" value="GGB21579.1"/>
    <property type="molecule type" value="Genomic_DNA"/>
</dbReference>
<accession>A0A916WPA9</accession>
<evidence type="ECO:0000313" key="3">
    <source>
        <dbReference type="EMBL" id="GGB21579.1"/>
    </source>
</evidence>
<evidence type="ECO:0008006" key="5">
    <source>
        <dbReference type="Google" id="ProtNLM"/>
    </source>
</evidence>
<dbReference type="CDD" id="cd13926">
    <property type="entry name" value="N-acetylmuramidase_GH108"/>
    <property type="match status" value="1"/>
</dbReference>
<reference evidence="3" key="1">
    <citation type="journal article" date="2014" name="Int. J. Syst. Evol. Microbiol.">
        <title>Complete genome sequence of Corynebacterium casei LMG S-19264T (=DSM 44701T), isolated from a smear-ripened cheese.</title>
        <authorList>
            <consortium name="US DOE Joint Genome Institute (JGI-PGF)"/>
            <person name="Walter F."/>
            <person name="Albersmeier A."/>
            <person name="Kalinowski J."/>
            <person name="Ruckert C."/>
        </authorList>
    </citation>
    <scope>NUCLEOTIDE SEQUENCE</scope>
    <source>
        <strain evidence="3">CGMCC 1.15330</strain>
    </source>
</reference>
<dbReference type="SUPFAM" id="SSF53955">
    <property type="entry name" value="Lysozyme-like"/>
    <property type="match status" value="1"/>
</dbReference>
<dbReference type="Gene3D" id="1.20.141.10">
    <property type="entry name" value="Chitosanase, subunit A, domain 1"/>
    <property type="match status" value="1"/>
</dbReference>
<feature type="domain" description="TtsA-like Glycoside hydrolase family 108" evidence="1">
    <location>
        <begin position="5"/>
        <end position="85"/>
    </location>
</feature>
<gene>
    <name evidence="3" type="ORF">GCM10011380_08960</name>
</gene>
<dbReference type="Pfam" id="PF09374">
    <property type="entry name" value="PG_binding_3"/>
    <property type="match status" value="1"/>
</dbReference>
<dbReference type="AlphaFoldDB" id="A0A916WPA9"/>
<keyword evidence="4" id="KW-1185">Reference proteome</keyword>
<reference evidence="3" key="2">
    <citation type="submission" date="2020-09" db="EMBL/GenBank/DDBJ databases">
        <authorList>
            <person name="Sun Q."/>
            <person name="Zhou Y."/>
        </authorList>
    </citation>
    <scope>NUCLEOTIDE SEQUENCE</scope>
    <source>
        <strain evidence="3">CGMCC 1.15330</strain>
    </source>
</reference>
<proteinExistence type="predicted"/>
<dbReference type="Pfam" id="PF05838">
    <property type="entry name" value="Glyco_hydro_108"/>
    <property type="match status" value="1"/>
</dbReference>
<protein>
    <recommendedName>
        <fullName evidence="5">Secretion activator protein</fullName>
    </recommendedName>
</protein>
<evidence type="ECO:0000259" key="2">
    <source>
        <dbReference type="Pfam" id="PF09374"/>
    </source>
</evidence>
<dbReference type="InterPro" id="IPR018537">
    <property type="entry name" value="Peptidoglycan-bd_3"/>
</dbReference>